<dbReference type="AlphaFoldDB" id="A0A853JFH3"/>
<evidence type="ECO:0000313" key="4">
    <source>
        <dbReference type="EMBL" id="NZA27280.1"/>
    </source>
</evidence>
<keyword evidence="5" id="KW-1185">Reference proteome</keyword>
<dbReference type="RefSeq" id="WP_180679052.1">
    <property type="nucleotide sequence ID" value="NZ_JACCKA010000073.1"/>
</dbReference>
<name>A0A853JFH3_9GAMM</name>
<organism evidence="4 5">
    <name type="scientific">Luteimonas salinisoli</name>
    <dbReference type="NCBI Taxonomy" id="2752307"/>
    <lineage>
        <taxon>Bacteria</taxon>
        <taxon>Pseudomonadati</taxon>
        <taxon>Pseudomonadota</taxon>
        <taxon>Gammaproteobacteria</taxon>
        <taxon>Lysobacterales</taxon>
        <taxon>Lysobacteraceae</taxon>
        <taxon>Luteimonas</taxon>
    </lineage>
</organism>
<dbReference type="CDD" id="cd03019">
    <property type="entry name" value="DsbA_DsbA"/>
    <property type="match status" value="1"/>
</dbReference>
<feature type="signal peptide" evidence="2">
    <location>
        <begin position="1"/>
        <end position="24"/>
    </location>
</feature>
<evidence type="ECO:0000313" key="5">
    <source>
        <dbReference type="Proteomes" id="UP000578091"/>
    </source>
</evidence>
<comment type="caution">
    <text evidence="4">The sequence shown here is derived from an EMBL/GenBank/DDBJ whole genome shotgun (WGS) entry which is preliminary data.</text>
</comment>
<evidence type="ECO:0000256" key="1">
    <source>
        <dbReference type="ARBA" id="ARBA00022729"/>
    </source>
</evidence>
<feature type="domain" description="Thioredoxin" evidence="3">
    <location>
        <begin position="15"/>
        <end position="205"/>
    </location>
</feature>
<keyword evidence="1 2" id="KW-0732">Signal</keyword>
<dbReference type="InterPro" id="IPR013766">
    <property type="entry name" value="Thioredoxin_domain"/>
</dbReference>
<feature type="chain" id="PRO_5032917767" evidence="2">
    <location>
        <begin position="25"/>
        <end position="226"/>
    </location>
</feature>
<gene>
    <name evidence="4" type="ORF">H0E84_12890</name>
</gene>
<accession>A0A853JFH3</accession>
<dbReference type="EMBL" id="JACCKA010000073">
    <property type="protein sequence ID" value="NZA27280.1"/>
    <property type="molecule type" value="Genomic_DNA"/>
</dbReference>
<dbReference type="PROSITE" id="PS51352">
    <property type="entry name" value="THIOREDOXIN_2"/>
    <property type="match status" value="1"/>
</dbReference>
<protein>
    <submittedName>
        <fullName evidence="4">Thiol:disulfide interchange protein DsbA/DsbL</fullName>
    </submittedName>
</protein>
<dbReference type="InterPro" id="IPR023205">
    <property type="entry name" value="DsbA/DsbL"/>
</dbReference>
<dbReference type="InterPro" id="IPR036249">
    <property type="entry name" value="Thioredoxin-like_sf"/>
</dbReference>
<dbReference type="InterPro" id="IPR050824">
    <property type="entry name" value="Thiol_disulfide_DsbA"/>
</dbReference>
<proteinExistence type="predicted"/>
<evidence type="ECO:0000259" key="3">
    <source>
        <dbReference type="PROSITE" id="PS51352"/>
    </source>
</evidence>
<dbReference type="SUPFAM" id="SSF52833">
    <property type="entry name" value="Thioredoxin-like"/>
    <property type="match status" value="1"/>
</dbReference>
<sequence>MNPIRRWLPPVLAALALWASAAHAQQGPVEGRDYVVIADGAPWQAADGRIEVVEIFSYACHVCDELHPLVEAWRGRLPRDVRFEYLPVVYQRQDAFATGFFAVQSLGQLSRVHGATFDAVHRGGELARNASTAELAWFYAQQDIDRDALERAMHEVQTGQKLNAAREFLLRSGAEGTPTFIIDGRYRVQARSLRDLLRIADQLIAKVRAERPDPATSATDHEANSP</sequence>
<dbReference type="PANTHER" id="PTHR35891">
    <property type="entry name" value="THIOL:DISULFIDE INTERCHANGE PROTEIN DSBA"/>
    <property type="match status" value="1"/>
</dbReference>
<dbReference type="Gene3D" id="3.40.30.10">
    <property type="entry name" value="Glutaredoxin"/>
    <property type="match status" value="1"/>
</dbReference>
<dbReference type="Proteomes" id="UP000578091">
    <property type="component" value="Unassembled WGS sequence"/>
</dbReference>
<evidence type="ECO:0000256" key="2">
    <source>
        <dbReference type="SAM" id="SignalP"/>
    </source>
</evidence>
<dbReference type="PANTHER" id="PTHR35891:SF2">
    <property type="entry name" value="THIOL:DISULFIDE INTERCHANGE PROTEIN DSBA"/>
    <property type="match status" value="1"/>
</dbReference>
<reference evidence="4 5" key="1">
    <citation type="submission" date="2020-07" db="EMBL/GenBank/DDBJ databases">
        <title>Luteimonas sp. SJ-92.</title>
        <authorList>
            <person name="Huang X.-X."/>
            <person name="Xu L."/>
            <person name="Sun J.-Q."/>
        </authorList>
    </citation>
    <scope>NUCLEOTIDE SEQUENCE [LARGE SCALE GENOMIC DNA]</scope>
    <source>
        <strain evidence="4 5">SJ-92</strain>
    </source>
</reference>